<evidence type="ECO:0000313" key="3">
    <source>
        <dbReference type="Proteomes" id="UP001162131"/>
    </source>
</evidence>
<dbReference type="EMBL" id="CAJZBQ010000018">
    <property type="protein sequence ID" value="CAG9317156.1"/>
    <property type="molecule type" value="Genomic_DNA"/>
</dbReference>
<evidence type="ECO:0000313" key="2">
    <source>
        <dbReference type="EMBL" id="CAG9317156.1"/>
    </source>
</evidence>
<name>A0AAU9IZP5_9CILI</name>
<feature type="transmembrane region" description="Helical" evidence="1">
    <location>
        <begin position="49"/>
        <end position="69"/>
    </location>
</feature>
<keyword evidence="1" id="KW-0812">Transmembrane</keyword>
<dbReference type="AlphaFoldDB" id="A0AAU9IZP5"/>
<dbReference type="Proteomes" id="UP001162131">
    <property type="component" value="Unassembled WGS sequence"/>
</dbReference>
<accession>A0AAU9IZP5</accession>
<evidence type="ECO:0000256" key="1">
    <source>
        <dbReference type="SAM" id="Phobius"/>
    </source>
</evidence>
<proteinExistence type="predicted"/>
<keyword evidence="1" id="KW-1133">Transmembrane helix</keyword>
<organism evidence="2 3">
    <name type="scientific">Blepharisma stoltei</name>
    <dbReference type="NCBI Taxonomy" id="1481888"/>
    <lineage>
        <taxon>Eukaryota</taxon>
        <taxon>Sar</taxon>
        <taxon>Alveolata</taxon>
        <taxon>Ciliophora</taxon>
        <taxon>Postciliodesmatophora</taxon>
        <taxon>Heterotrichea</taxon>
        <taxon>Heterotrichida</taxon>
        <taxon>Blepharismidae</taxon>
        <taxon>Blepharisma</taxon>
    </lineage>
</organism>
<keyword evidence="3" id="KW-1185">Reference proteome</keyword>
<keyword evidence="1" id="KW-0472">Membrane</keyword>
<comment type="caution">
    <text evidence="2">The sequence shown here is derived from an EMBL/GenBank/DDBJ whole genome shotgun (WGS) entry which is preliminary data.</text>
</comment>
<feature type="transmembrane region" description="Helical" evidence="1">
    <location>
        <begin position="6"/>
        <end position="28"/>
    </location>
</feature>
<sequence>MEYEMYLGIILIFWLHTIFGIITFDNVLSRKILSFKERNNKSELKRNKDIFKIIWIYFLILIVLATIPISKAINW</sequence>
<protein>
    <submittedName>
        <fullName evidence="2">Uncharacterized protein</fullName>
    </submittedName>
</protein>
<gene>
    <name evidence="2" type="ORF">BSTOLATCC_MIC18410</name>
</gene>
<reference evidence="2" key="1">
    <citation type="submission" date="2021-09" db="EMBL/GenBank/DDBJ databases">
        <authorList>
            <consortium name="AG Swart"/>
            <person name="Singh M."/>
            <person name="Singh A."/>
            <person name="Seah K."/>
            <person name="Emmerich C."/>
        </authorList>
    </citation>
    <scope>NUCLEOTIDE SEQUENCE</scope>
    <source>
        <strain evidence="2">ATCC30299</strain>
    </source>
</reference>